<dbReference type="EMBL" id="CP031417">
    <property type="protein sequence ID" value="AXK80936.1"/>
    <property type="molecule type" value="Genomic_DNA"/>
</dbReference>
<dbReference type="FunFam" id="3.30.465.10:FF:000017">
    <property type="entry name" value="Xanthine dehydrogenase, FAD binding subunit"/>
    <property type="match status" value="1"/>
</dbReference>
<dbReference type="Pfam" id="PF03450">
    <property type="entry name" value="CO_deh_flav_C"/>
    <property type="match status" value="1"/>
</dbReference>
<dbReference type="GO" id="GO:0071949">
    <property type="term" value="F:FAD binding"/>
    <property type="evidence" value="ECO:0007669"/>
    <property type="project" value="InterPro"/>
</dbReference>
<dbReference type="Pfam" id="PF00941">
    <property type="entry name" value="FAD_binding_5"/>
    <property type="match status" value="1"/>
</dbReference>
<dbReference type="SMART" id="SM01092">
    <property type="entry name" value="CO_deh_flav_C"/>
    <property type="match status" value="1"/>
</dbReference>
<dbReference type="InterPro" id="IPR036683">
    <property type="entry name" value="CO_DH_flav_C_dom_sf"/>
</dbReference>
<dbReference type="InterPro" id="IPR016169">
    <property type="entry name" value="FAD-bd_PCMH_sub2"/>
</dbReference>
<keyword evidence="2" id="KW-0274">FAD</keyword>
<dbReference type="InterPro" id="IPR036318">
    <property type="entry name" value="FAD-bd_PCMH-like_sf"/>
</dbReference>
<dbReference type="InterPro" id="IPR051312">
    <property type="entry name" value="Diverse_Substr_Oxidored"/>
</dbReference>
<dbReference type="OrthoDB" id="9793944at2"/>
<dbReference type="SUPFAM" id="SSF56176">
    <property type="entry name" value="FAD-binding/transporter-associated domain-like"/>
    <property type="match status" value="1"/>
</dbReference>
<dbReference type="PANTHER" id="PTHR42659:SF2">
    <property type="entry name" value="XANTHINE DEHYDROGENASE SUBUNIT C-RELATED"/>
    <property type="match status" value="1"/>
</dbReference>
<accession>A0A345ZVI9</accession>
<dbReference type="SUPFAM" id="SSF55447">
    <property type="entry name" value="CO dehydrogenase flavoprotein C-terminal domain-like"/>
    <property type="match status" value="1"/>
</dbReference>
<name>A0A345ZVI9_9HYPH</name>
<dbReference type="InterPro" id="IPR016167">
    <property type="entry name" value="FAD-bd_PCMH_sub1"/>
</dbReference>
<dbReference type="Gene3D" id="3.30.465.10">
    <property type="match status" value="1"/>
</dbReference>
<dbReference type="AlphaFoldDB" id="A0A345ZVI9"/>
<protein>
    <submittedName>
        <fullName evidence="5">Xanthine dehydrogenase family protein subunit M</fullName>
    </submittedName>
</protein>
<dbReference type="GO" id="GO:0016491">
    <property type="term" value="F:oxidoreductase activity"/>
    <property type="evidence" value="ECO:0007669"/>
    <property type="project" value="UniProtKB-KW"/>
</dbReference>
<gene>
    <name evidence="5" type="ORF">DW352_10695</name>
</gene>
<keyword evidence="3" id="KW-0560">Oxidoreductase</keyword>
<evidence type="ECO:0000256" key="3">
    <source>
        <dbReference type="ARBA" id="ARBA00023002"/>
    </source>
</evidence>
<keyword evidence="1" id="KW-0285">Flavoprotein</keyword>
<evidence type="ECO:0000313" key="6">
    <source>
        <dbReference type="Proteomes" id="UP000254889"/>
    </source>
</evidence>
<organism evidence="5 6">
    <name type="scientific">Pseudolabrys taiwanensis</name>
    <dbReference type="NCBI Taxonomy" id="331696"/>
    <lineage>
        <taxon>Bacteria</taxon>
        <taxon>Pseudomonadati</taxon>
        <taxon>Pseudomonadota</taxon>
        <taxon>Alphaproteobacteria</taxon>
        <taxon>Hyphomicrobiales</taxon>
        <taxon>Xanthobacteraceae</taxon>
        <taxon>Pseudolabrys</taxon>
    </lineage>
</organism>
<reference evidence="5 6" key="1">
    <citation type="submission" date="2018-07" db="EMBL/GenBank/DDBJ databases">
        <authorList>
            <person name="Quirk P.G."/>
            <person name="Krulwich T.A."/>
        </authorList>
    </citation>
    <scope>NUCLEOTIDE SEQUENCE [LARGE SCALE GENOMIC DNA]</scope>
    <source>
        <strain evidence="5 6">CC-BB4</strain>
    </source>
</reference>
<proteinExistence type="predicted"/>
<dbReference type="PANTHER" id="PTHR42659">
    <property type="entry name" value="XANTHINE DEHYDROGENASE SUBUNIT C-RELATED"/>
    <property type="match status" value="1"/>
</dbReference>
<dbReference type="InterPro" id="IPR016166">
    <property type="entry name" value="FAD-bd_PCMH"/>
</dbReference>
<evidence type="ECO:0000259" key="4">
    <source>
        <dbReference type="PROSITE" id="PS51387"/>
    </source>
</evidence>
<sequence length="293" mass="31412">MKLPDVDYIRPKTLKEALDLLSAHGDDAKLIAGGQSLMPMLAFRLLAPKILIDLAGLSELRGIEITESGVRLGARTTWHDIERHPSLKSAHPLLAAAIGHVAHYQIRNRGTAGGSLAHCDPVAEFPTLVVTCGAEVVVAGQDGERVIPAADFVLGPMTTALAADEIIVQIRFPAWPQARRWGFEEFARRRGDFAMAAAAVFYDLDGDQRALDPHVGIIGDADGARRLTDVEDLLAGQRITRSLLTEARALAERSTTPSEDIHAPAPYRRALIGTMVERALAASAGISLSKAVA</sequence>
<dbReference type="Gene3D" id="3.30.43.10">
    <property type="entry name" value="Uridine Diphospho-n-acetylenolpyruvylglucosamine Reductase, domain 2"/>
    <property type="match status" value="1"/>
</dbReference>
<dbReference type="KEGG" id="ptaw:DW352_10695"/>
<evidence type="ECO:0000256" key="1">
    <source>
        <dbReference type="ARBA" id="ARBA00022630"/>
    </source>
</evidence>
<dbReference type="Proteomes" id="UP000254889">
    <property type="component" value="Chromosome"/>
</dbReference>
<evidence type="ECO:0000313" key="5">
    <source>
        <dbReference type="EMBL" id="AXK80936.1"/>
    </source>
</evidence>
<dbReference type="RefSeq" id="WP_115691065.1">
    <property type="nucleotide sequence ID" value="NZ_CP031417.1"/>
</dbReference>
<dbReference type="InterPro" id="IPR005107">
    <property type="entry name" value="CO_DH_flav_C"/>
</dbReference>
<dbReference type="PROSITE" id="PS51387">
    <property type="entry name" value="FAD_PCMH"/>
    <property type="match status" value="1"/>
</dbReference>
<dbReference type="Gene3D" id="3.30.390.50">
    <property type="entry name" value="CO dehydrogenase flavoprotein, C-terminal domain"/>
    <property type="match status" value="1"/>
</dbReference>
<feature type="domain" description="FAD-binding PCMH-type" evidence="4">
    <location>
        <begin position="1"/>
        <end position="177"/>
    </location>
</feature>
<evidence type="ECO:0000256" key="2">
    <source>
        <dbReference type="ARBA" id="ARBA00022827"/>
    </source>
</evidence>
<dbReference type="InterPro" id="IPR002346">
    <property type="entry name" value="Mopterin_DH_FAD-bd"/>
</dbReference>
<keyword evidence="6" id="KW-1185">Reference proteome</keyword>